<dbReference type="InterPro" id="IPR003593">
    <property type="entry name" value="AAA+_ATPase"/>
</dbReference>
<evidence type="ECO:0000256" key="4">
    <source>
        <dbReference type="ARBA" id="ARBA00022475"/>
    </source>
</evidence>
<dbReference type="InterPro" id="IPR003439">
    <property type="entry name" value="ABC_transporter-like_ATP-bd"/>
</dbReference>
<sequence length="249" mass="26890">MPENEIPTITVEGLSKSFGGFQALVDIELTVGRGRCLVLCGPSGSGKSTLLRCLNGLEDWDTGEVRFGANPVGHRARDLVALRRKVGMVFQNFNLFPHLTVLDNVALPPRINMRLSRDESETRAASLLATVGLAGHAHKMPASLSGGQQQRVAIARALAMKPEVLLFDEPTSALDPEAIGGVLELMVELAEAGSTMIVVTHEMGFARRVCHDVVFMAEGRIVEKAPPNEFFGSPQTSRARDFVAQICQS</sequence>
<dbReference type="InterPro" id="IPR050086">
    <property type="entry name" value="MetN_ABC_transporter-like"/>
</dbReference>
<keyword evidence="3" id="KW-0813">Transport</keyword>
<keyword evidence="8" id="KW-0472">Membrane</keyword>
<dbReference type="InterPro" id="IPR017871">
    <property type="entry name" value="ABC_transporter-like_CS"/>
</dbReference>
<dbReference type="InterPro" id="IPR027417">
    <property type="entry name" value="P-loop_NTPase"/>
</dbReference>
<dbReference type="CDD" id="cd03262">
    <property type="entry name" value="ABC_HisP_GlnQ"/>
    <property type="match status" value="1"/>
</dbReference>
<dbReference type="PIRSF" id="PIRSF039085">
    <property type="entry name" value="ABC_ATPase_HisP"/>
    <property type="match status" value="1"/>
</dbReference>
<proteinExistence type="inferred from homology"/>
<evidence type="ECO:0000256" key="1">
    <source>
        <dbReference type="ARBA" id="ARBA00004202"/>
    </source>
</evidence>
<dbReference type="RefSeq" id="WP_194248642.1">
    <property type="nucleotide sequence ID" value="NZ_JABETK010000003.1"/>
</dbReference>
<dbReference type="PROSITE" id="PS00211">
    <property type="entry name" value="ABC_TRANSPORTER_1"/>
    <property type="match status" value="1"/>
</dbReference>
<feature type="domain" description="ABC transporter" evidence="9">
    <location>
        <begin position="9"/>
        <end position="243"/>
    </location>
</feature>
<keyword evidence="5" id="KW-0547">Nucleotide-binding</keyword>
<evidence type="ECO:0000256" key="7">
    <source>
        <dbReference type="ARBA" id="ARBA00022970"/>
    </source>
</evidence>
<dbReference type="GO" id="GO:0005524">
    <property type="term" value="F:ATP binding"/>
    <property type="evidence" value="ECO:0007669"/>
    <property type="project" value="UniProtKB-KW"/>
</dbReference>
<dbReference type="Gene3D" id="3.40.50.300">
    <property type="entry name" value="P-loop containing nucleotide triphosphate hydrolases"/>
    <property type="match status" value="1"/>
</dbReference>
<evidence type="ECO:0000256" key="3">
    <source>
        <dbReference type="ARBA" id="ARBA00022448"/>
    </source>
</evidence>
<evidence type="ECO:0000259" key="9">
    <source>
        <dbReference type="PROSITE" id="PS50893"/>
    </source>
</evidence>
<dbReference type="InterPro" id="IPR030679">
    <property type="entry name" value="ABC_ATPase_HisP-typ"/>
</dbReference>
<dbReference type="Proteomes" id="UP001559025">
    <property type="component" value="Unassembled WGS sequence"/>
</dbReference>
<gene>
    <name evidence="10" type="ORF">V1479_22200</name>
</gene>
<keyword evidence="11" id="KW-1185">Reference proteome</keyword>
<keyword evidence="7" id="KW-0029">Amino-acid transport</keyword>
<evidence type="ECO:0000256" key="2">
    <source>
        <dbReference type="ARBA" id="ARBA00005417"/>
    </source>
</evidence>
<evidence type="ECO:0000313" key="11">
    <source>
        <dbReference type="Proteomes" id="UP001559025"/>
    </source>
</evidence>
<protein>
    <submittedName>
        <fullName evidence="10">Amino acid ABC transporter ATP-binding protein</fullName>
    </submittedName>
</protein>
<keyword evidence="4" id="KW-1003">Cell membrane</keyword>
<dbReference type="SUPFAM" id="SSF52540">
    <property type="entry name" value="P-loop containing nucleoside triphosphate hydrolases"/>
    <property type="match status" value="1"/>
</dbReference>
<dbReference type="PANTHER" id="PTHR43166:SF9">
    <property type="entry name" value="GLUTAMATE_ASPARTATE IMPORT ATP-BINDING PROTEIN GLTL"/>
    <property type="match status" value="1"/>
</dbReference>
<name>A0ABV3X194_9HYPH</name>
<evidence type="ECO:0000256" key="8">
    <source>
        <dbReference type="ARBA" id="ARBA00023136"/>
    </source>
</evidence>
<comment type="caution">
    <text evidence="10">The sequence shown here is derived from an EMBL/GenBank/DDBJ whole genome shotgun (WGS) entry which is preliminary data.</text>
</comment>
<reference evidence="10 11" key="1">
    <citation type="submission" date="2024-01" db="EMBL/GenBank/DDBJ databases">
        <title>New evidence supports the origin of RcGTA from prophage.</title>
        <authorList>
            <person name="Xu Y."/>
            <person name="Liu B."/>
            <person name="Chen F."/>
        </authorList>
    </citation>
    <scope>NUCLEOTIDE SEQUENCE [LARGE SCALE GENOMIC DNA]</scope>
    <source>
        <strain evidence="10 11">CBW1107-2</strain>
    </source>
</reference>
<accession>A0ABV3X194</accession>
<evidence type="ECO:0000256" key="5">
    <source>
        <dbReference type="ARBA" id="ARBA00022741"/>
    </source>
</evidence>
<dbReference type="SMART" id="SM00382">
    <property type="entry name" value="AAA"/>
    <property type="match status" value="1"/>
</dbReference>
<organism evidence="10 11">
    <name type="scientific">Neoaquamicrobium sediminum</name>
    <dbReference type="NCBI Taxonomy" id="1849104"/>
    <lineage>
        <taxon>Bacteria</taxon>
        <taxon>Pseudomonadati</taxon>
        <taxon>Pseudomonadota</taxon>
        <taxon>Alphaproteobacteria</taxon>
        <taxon>Hyphomicrobiales</taxon>
        <taxon>Phyllobacteriaceae</taxon>
        <taxon>Neoaquamicrobium</taxon>
    </lineage>
</organism>
<dbReference type="PANTHER" id="PTHR43166">
    <property type="entry name" value="AMINO ACID IMPORT ATP-BINDING PROTEIN"/>
    <property type="match status" value="1"/>
</dbReference>
<evidence type="ECO:0000256" key="6">
    <source>
        <dbReference type="ARBA" id="ARBA00022840"/>
    </source>
</evidence>
<comment type="subcellular location">
    <subcellularLocation>
        <location evidence="1">Cell membrane</location>
        <topology evidence="1">Peripheral membrane protein</topology>
    </subcellularLocation>
</comment>
<dbReference type="PROSITE" id="PS50893">
    <property type="entry name" value="ABC_TRANSPORTER_2"/>
    <property type="match status" value="1"/>
</dbReference>
<comment type="similarity">
    <text evidence="2">Belongs to the ABC transporter superfamily.</text>
</comment>
<keyword evidence="6 10" id="KW-0067">ATP-binding</keyword>
<evidence type="ECO:0000313" key="10">
    <source>
        <dbReference type="EMBL" id="MEX4010034.1"/>
    </source>
</evidence>
<dbReference type="Pfam" id="PF00005">
    <property type="entry name" value="ABC_tran"/>
    <property type="match status" value="1"/>
</dbReference>
<dbReference type="EMBL" id="JAZHFV010000008">
    <property type="protein sequence ID" value="MEX4010034.1"/>
    <property type="molecule type" value="Genomic_DNA"/>
</dbReference>